<gene>
    <name evidence="1" type="ORF">DFH94DRAFT_706306</name>
</gene>
<keyword evidence="2" id="KW-1185">Reference proteome</keyword>
<dbReference type="InterPro" id="IPR046341">
    <property type="entry name" value="SET_dom_sf"/>
</dbReference>
<evidence type="ECO:0000313" key="2">
    <source>
        <dbReference type="Proteomes" id="UP000759537"/>
    </source>
</evidence>
<comment type="caution">
    <text evidence="1">The sequence shown here is derived from an EMBL/GenBank/DDBJ whole genome shotgun (WGS) entry which is preliminary data.</text>
</comment>
<evidence type="ECO:0000313" key="1">
    <source>
        <dbReference type="EMBL" id="KAF8487433.1"/>
    </source>
</evidence>
<evidence type="ECO:0008006" key="3">
    <source>
        <dbReference type="Google" id="ProtNLM"/>
    </source>
</evidence>
<organism evidence="1 2">
    <name type="scientific">Russula ochroleuca</name>
    <dbReference type="NCBI Taxonomy" id="152965"/>
    <lineage>
        <taxon>Eukaryota</taxon>
        <taxon>Fungi</taxon>
        <taxon>Dikarya</taxon>
        <taxon>Basidiomycota</taxon>
        <taxon>Agaricomycotina</taxon>
        <taxon>Agaricomycetes</taxon>
        <taxon>Russulales</taxon>
        <taxon>Russulaceae</taxon>
        <taxon>Russula</taxon>
    </lineage>
</organism>
<dbReference type="EMBL" id="WHVB01000001">
    <property type="protein sequence ID" value="KAF8487433.1"/>
    <property type="molecule type" value="Genomic_DNA"/>
</dbReference>
<dbReference type="Proteomes" id="UP000759537">
    <property type="component" value="Unassembled WGS sequence"/>
</dbReference>
<sequence>MREYAEEGIEHFYFMMPRTGYLSLHSSSTQRSAVASAVSVNHSCAPNCYVANGRLGSTFRWAYSQIVRSRRMRN</sequence>
<accession>A0A9P5TEW9</accession>
<dbReference type="AlphaFoldDB" id="A0A9P5TEW9"/>
<protein>
    <recommendedName>
        <fullName evidence="3">SET domain-containing protein</fullName>
    </recommendedName>
</protein>
<name>A0A9P5TEW9_9AGAM</name>
<reference evidence="1" key="1">
    <citation type="submission" date="2019-10" db="EMBL/GenBank/DDBJ databases">
        <authorList>
            <consortium name="DOE Joint Genome Institute"/>
            <person name="Kuo A."/>
            <person name="Miyauchi S."/>
            <person name="Kiss E."/>
            <person name="Drula E."/>
            <person name="Kohler A."/>
            <person name="Sanchez-Garcia M."/>
            <person name="Andreopoulos B."/>
            <person name="Barry K.W."/>
            <person name="Bonito G."/>
            <person name="Buee M."/>
            <person name="Carver A."/>
            <person name="Chen C."/>
            <person name="Cichocki N."/>
            <person name="Clum A."/>
            <person name="Culley D."/>
            <person name="Crous P.W."/>
            <person name="Fauchery L."/>
            <person name="Girlanda M."/>
            <person name="Hayes R."/>
            <person name="Keri Z."/>
            <person name="LaButti K."/>
            <person name="Lipzen A."/>
            <person name="Lombard V."/>
            <person name="Magnuson J."/>
            <person name="Maillard F."/>
            <person name="Morin E."/>
            <person name="Murat C."/>
            <person name="Nolan M."/>
            <person name="Ohm R."/>
            <person name="Pangilinan J."/>
            <person name="Pereira M."/>
            <person name="Perotto S."/>
            <person name="Peter M."/>
            <person name="Riley R."/>
            <person name="Sitrit Y."/>
            <person name="Stielow B."/>
            <person name="Szollosi G."/>
            <person name="Zifcakova L."/>
            <person name="Stursova M."/>
            <person name="Spatafora J.W."/>
            <person name="Tedersoo L."/>
            <person name="Vaario L.-M."/>
            <person name="Yamada A."/>
            <person name="Yan M."/>
            <person name="Wang P."/>
            <person name="Xu J."/>
            <person name="Bruns T."/>
            <person name="Baldrian P."/>
            <person name="Vilgalys R."/>
            <person name="Henrissat B."/>
            <person name="Grigoriev I.V."/>
            <person name="Hibbett D."/>
            <person name="Nagy L.G."/>
            <person name="Martin F.M."/>
        </authorList>
    </citation>
    <scope>NUCLEOTIDE SEQUENCE</scope>
    <source>
        <strain evidence="1">Prilba</strain>
    </source>
</reference>
<proteinExistence type="predicted"/>
<reference evidence="1" key="2">
    <citation type="journal article" date="2020" name="Nat. Commun.">
        <title>Large-scale genome sequencing of mycorrhizal fungi provides insights into the early evolution of symbiotic traits.</title>
        <authorList>
            <person name="Miyauchi S."/>
            <person name="Kiss E."/>
            <person name="Kuo A."/>
            <person name="Drula E."/>
            <person name="Kohler A."/>
            <person name="Sanchez-Garcia M."/>
            <person name="Morin E."/>
            <person name="Andreopoulos B."/>
            <person name="Barry K.W."/>
            <person name="Bonito G."/>
            <person name="Buee M."/>
            <person name="Carver A."/>
            <person name="Chen C."/>
            <person name="Cichocki N."/>
            <person name="Clum A."/>
            <person name="Culley D."/>
            <person name="Crous P.W."/>
            <person name="Fauchery L."/>
            <person name="Girlanda M."/>
            <person name="Hayes R.D."/>
            <person name="Keri Z."/>
            <person name="LaButti K."/>
            <person name="Lipzen A."/>
            <person name="Lombard V."/>
            <person name="Magnuson J."/>
            <person name="Maillard F."/>
            <person name="Murat C."/>
            <person name="Nolan M."/>
            <person name="Ohm R.A."/>
            <person name="Pangilinan J."/>
            <person name="Pereira M.F."/>
            <person name="Perotto S."/>
            <person name="Peter M."/>
            <person name="Pfister S."/>
            <person name="Riley R."/>
            <person name="Sitrit Y."/>
            <person name="Stielow J.B."/>
            <person name="Szollosi G."/>
            <person name="Zifcakova L."/>
            <person name="Stursova M."/>
            <person name="Spatafora J.W."/>
            <person name="Tedersoo L."/>
            <person name="Vaario L.M."/>
            <person name="Yamada A."/>
            <person name="Yan M."/>
            <person name="Wang P."/>
            <person name="Xu J."/>
            <person name="Bruns T."/>
            <person name="Baldrian P."/>
            <person name="Vilgalys R."/>
            <person name="Dunand C."/>
            <person name="Henrissat B."/>
            <person name="Grigoriev I.V."/>
            <person name="Hibbett D."/>
            <person name="Nagy L.G."/>
            <person name="Martin F.M."/>
        </authorList>
    </citation>
    <scope>NUCLEOTIDE SEQUENCE</scope>
    <source>
        <strain evidence="1">Prilba</strain>
    </source>
</reference>
<dbReference type="SUPFAM" id="SSF82199">
    <property type="entry name" value="SET domain"/>
    <property type="match status" value="1"/>
</dbReference>